<dbReference type="RefSeq" id="WP_133437172.1">
    <property type="nucleotide sequence ID" value="NZ_JAUFSA010000004.1"/>
</dbReference>
<dbReference type="PROSITE" id="PS51674">
    <property type="entry name" value="4FE4S_WBL"/>
    <property type="match status" value="1"/>
</dbReference>
<sequence>MTLSGQLWRRKAVCFVEMPDAPEVWTPPRKPPLAVLVPLEQMCQRCPVRRECARDAVASEAECGMYAGVWVPERKESNGWSPAMTKLCEVAGLDPGELGFCVAVGVSA</sequence>
<organism evidence="2 3">
    <name type="scientific">Mycobacterium paragordonae</name>
    <dbReference type="NCBI Taxonomy" id="1389713"/>
    <lineage>
        <taxon>Bacteria</taxon>
        <taxon>Bacillati</taxon>
        <taxon>Actinomycetota</taxon>
        <taxon>Actinomycetes</taxon>
        <taxon>Mycobacteriales</taxon>
        <taxon>Mycobacteriaceae</taxon>
        <taxon>Mycobacterium</taxon>
    </lineage>
</organism>
<reference evidence="2" key="1">
    <citation type="submission" date="2023-06" db="EMBL/GenBank/DDBJ databases">
        <title>Identification of two novel mycobacterium reveal diversities and complexities of Mycobacterium gordonae clade.</title>
        <authorList>
            <person name="Matsumoto Y."/>
            <person name="Nakamura S."/>
            <person name="Motooka D."/>
            <person name="Fukushima K."/>
        </authorList>
    </citation>
    <scope>NUCLEOTIDE SEQUENCE</scope>
    <source>
        <strain evidence="2">TY812</strain>
    </source>
</reference>
<gene>
    <name evidence="2" type="ORF">QXL92_31630</name>
</gene>
<proteinExistence type="predicted"/>
<evidence type="ECO:0000259" key="1">
    <source>
        <dbReference type="PROSITE" id="PS51674"/>
    </source>
</evidence>
<dbReference type="InterPro" id="IPR034768">
    <property type="entry name" value="4FE4S_WBL"/>
</dbReference>
<dbReference type="Proteomes" id="UP001229081">
    <property type="component" value="Unassembled WGS sequence"/>
</dbReference>
<protein>
    <submittedName>
        <fullName evidence="2">WhiB family transcriptional regulator</fullName>
    </submittedName>
</protein>
<name>A0AAJ1SFB4_9MYCO</name>
<dbReference type="AlphaFoldDB" id="A0AAJ1SFB4"/>
<dbReference type="EMBL" id="JAUFSA010000004">
    <property type="protein sequence ID" value="MDP7739287.1"/>
    <property type="molecule type" value="Genomic_DNA"/>
</dbReference>
<evidence type="ECO:0000313" key="2">
    <source>
        <dbReference type="EMBL" id="MDP7739287.1"/>
    </source>
</evidence>
<comment type="caution">
    <text evidence="2">The sequence shown here is derived from an EMBL/GenBank/DDBJ whole genome shotgun (WGS) entry which is preliminary data.</text>
</comment>
<evidence type="ECO:0000313" key="3">
    <source>
        <dbReference type="Proteomes" id="UP001229081"/>
    </source>
</evidence>
<feature type="domain" description="4Fe-4S Wbl-type" evidence="1">
    <location>
        <begin position="13"/>
        <end position="76"/>
    </location>
</feature>
<accession>A0AAJ1SFB4</accession>
<dbReference type="Pfam" id="PF02467">
    <property type="entry name" value="Whib"/>
    <property type="match status" value="1"/>
</dbReference>